<accession>A0A2Z6N4W1</accession>
<gene>
    <name evidence="1" type="ORF">TSUD_23440</name>
</gene>
<reference evidence="2" key="1">
    <citation type="journal article" date="2017" name="Front. Plant Sci.">
        <title>Climate Clever Clovers: New Paradigm to Reduce the Environmental Footprint of Ruminants by Breeding Low Methanogenic Forages Utilizing Haplotype Variation.</title>
        <authorList>
            <person name="Kaur P."/>
            <person name="Appels R."/>
            <person name="Bayer P.E."/>
            <person name="Keeble-Gagnere G."/>
            <person name="Wang J."/>
            <person name="Hirakawa H."/>
            <person name="Shirasawa K."/>
            <person name="Vercoe P."/>
            <person name="Stefanova K."/>
            <person name="Durmic Z."/>
            <person name="Nichols P."/>
            <person name="Revell C."/>
            <person name="Isobe S.N."/>
            <person name="Edwards D."/>
            <person name="Erskine W."/>
        </authorList>
    </citation>
    <scope>NUCLEOTIDE SEQUENCE [LARGE SCALE GENOMIC DNA]</scope>
    <source>
        <strain evidence="2">cv. Daliak</strain>
    </source>
</reference>
<dbReference type="EMBL" id="DF973286">
    <property type="protein sequence ID" value="GAU24207.1"/>
    <property type="molecule type" value="Genomic_DNA"/>
</dbReference>
<dbReference type="AlphaFoldDB" id="A0A2Z6N4W1"/>
<protein>
    <submittedName>
        <fullName evidence="1">Uncharacterized protein</fullName>
    </submittedName>
</protein>
<evidence type="ECO:0000313" key="1">
    <source>
        <dbReference type="EMBL" id="GAU24207.1"/>
    </source>
</evidence>
<keyword evidence="2" id="KW-1185">Reference proteome</keyword>
<sequence>MAVIDWKMLEDGTWRMFAVRMDVVCHVRFMYVVRMDVCSLQQMARVCVENFDYNKFSLIHSFR</sequence>
<proteinExistence type="predicted"/>
<name>A0A2Z6N4W1_TRISU</name>
<dbReference type="Proteomes" id="UP000242715">
    <property type="component" value="Unassembled WGS sequence"/>
</dbReference>
<evidence type="ECO:0000313" key="2">
    <source>
        <dbReference type="Proteomes" id="UP000242715"/>
    </source>
</evidence>
<organism evidence="1 2">
    <name type="scientific">Trifolium subterraneum</name>
    <name type="common">Subterranean clover</name>
    <dbReference type="NCBI Taxonomy" id="3900"/>
    <lineage>
        <taxon>Eukaryota</taxon>
        <taxon>Viridiplantae</taxon>
        <taxon>Streptophyta</taxon>
        <taxon>Embryophyta</taxon>
        <taxon>Tracheophyta</taxon>
        <taxon>Spermatophyta</taxon>
        <taxon>Magnoliopsida</taxon>
        <taxon>eudicotyledons</taxon>
        <taxon>Gunneridae</taxon>
        <taxon>Pentapetalae</taxon>
        <taxon>rosids</taxon>
        <taxon>fabids</taxon>
        <taxon>Fabales</taxon>
        <taxon>Fabaceae</taxon>
        <taxon>Papilionoideae</taxon>
        <taxon>50 kb inversion clade</taxon>
        <taxon>NPAAA clade</taxon>
        <taxon>Hologalegina</taxon>
        <taxon>IRL clade</taxon>
        <taxon>Trifolieae</taxon>
        <taxon>Trifolium</taxon>
    </lineage>
</organism>